<protein>
    <submittedName>
        <fullName evidence="5">Carbon-monoxide dehydrogenase medium subunit/2-furoyl-CoA dehydrogenase FAD binding subunit</fullName>
        <ecNumber evidence="5">1.2.7.4</ecNumber>
        <ecNumber evidence="5">1.3.99.8</ecNumber>
    </submittedName>
</protein>
<dbReference type="Gene3D" id="3.30.465.10">
    <property type="match status" value="1"/>
</dbReference>
<keyword evidence="3 5" id="KW-0560">Oxidoreductase</keyword>
<keyword evidence="2" id="KW-0274">FAD</keyword>
<name>A0ABU0CXX9_9BACI</name>
<dbReference type="Gene3D" id="3.30.43.10">
    <property type="entry name" value="Uridine Diphospho-n-acetylenolpyruvylglucosamine Reductase, domain 2"/>
    <property type="match status" value="1"/>
</dbReference>
<dbReference type="InterPro" id="IPR016169">
    <property type="entry name" value="FAD-bd_PCMH_sub2"/>
</dbReference>
<dbReference type="PROSITE" id="PS51387">
    <property type="entry name" value="FAD_PCMH"/>
    <property type="match status" value="1"/>
</dbReference>
<dbReference type="Pfam" id="PF00941">
    <property type="entry name" value="FAD_binding_5"/>
    <property type="match status" value="1"/>
</dbReference>
<evidence type="ECO:0000259" key="4">
    <source>
        <dbReference type="PROSITE" id="PS51387"/>
    </source>
</evidence>
<sequence>MKPAPFDYYRPSTLEETLQLLTEFEEEAKIIAGGQSFIPILNMRLSEPGVLVDINQLSDLEYITVEDGYLKIGALTRQRTLELSSLVQQHVPLLSEALPFIGHLQTRNRGTVGGSLVHADPSAEIPLALSVLNAEVVLRSTEEIRTVEIGDFFLTYLTANILPHELLTEIRIPSANILPGYAFVEFSRRHGDFAIVAVASQLAADQDGRIHSGRLALGGIDAVPVVADDAINILIGRQPTDELINQALELALEDADPDDDLHASREYRLQLARVLAKRALLTAYERALKRR</sequence>
<evidence type="ECO:0000313" key="5">
    <source>
        <dbReference type="EMBL" id="MDQ0341010.1"/>
    </source>
</evidence>
<dbReference type="InterPro" id="IPR005107">
    <property type="entry name" value="CO_DH_flav_C"/>
</dbReference>
<evidence type="ECO:0000313" key="6">
    <source>
        <dbReference type="Proteomes" id="UP001232445"/>
    </source>
</evidence>
<comment type="caution">
    <text evidence="5">The sequence shown here is derived from an EMBL/GenBank/DDBJ whole genome shotgun (WGS) entry which is preliminary data.</text>
</comment>
<dbReference type="EMBL" id="JAUSUQ010000027">
    <property type="protein sequence ID" value="MDQ0341010.1"/>
    <property type="molecule type" value="Genomic_DNA"/>
</dbReference>
<feature type="domain" description="FAD-binding PCMH-type" evidence="4">
    <location>
        <begin position="1"/>
        <end position="177"/>
    </location>
</feature>
<dbReference type="SMART" id="SM01092">
    <property type="entry name" value="CO_deh_flav_C"/>
    <property type="match status" value="1"/>
</dbReference>
<dbReference type="InterPro" id="IPR036318">
    <property type="entry name" value="FAD-bd_PCMH-like_sf"/>
</dbReference>
<dbReference type="EC" id="1.2.7.4" evidence="5"/>
<keyword evidence="6" id="KW-1185">Reference proteome</keyword>
<dbReference type="GO" id="GO:0043885">
    <property type="term" value="F:anaerobic carbon-monoxide dehydrogenase activity"/>
    <property type="evidence" value="ECO:0007669"/>
    <property type="project" value="UniProtKB-EC"/>
</dbReference>
<dbReference type="Pfam" id="PF03450">
    <property type="entry name" value="CO_deh_flav_C"/>
    <property type="match status" value="1"/>
</dbReference>
<dbReference type="InterPro" id="IPR051312">
    <property type="entry name" value="Diverse_Substr_Oxidored"/>
</dbReference>
<dbReference type="RefSeq" id="WP_307343595.1">
    <property type="nucleotide sequence ID" value="NZ_JAUSUQ010000027.1"/>
</dbReference>
<reference evidence="5 6" key="1">
    <citation type="submission" date="2023-07" db="EMBL/GenBank/DDBJ databases">
        <title>Genomic Encyclopedia of Type Strains, Phase IV (KMG-IV): sequencing the most valuable type-strain genomes for metagenomic binning, comparative biology and taxonomic classification.</title>
        <authorList>
            <person name="Goeker M."/>
        </authorList>
    </citation>
    <scope>NUCLEOTIDE SEQUENCE [LARGE SCALE GENOMIC DNA]</scope>
    <source>
        <strain evidence="5 6">DSM 17740</strain>
    </source>
</reference>
<dbReference type="InterPro" id="IPR016167">
    <property type="entry name" value="FAD-bd_PCMH_sub1"/>
</dbReference>
<evidence type="ECO:0000256" key="3">
    <source>
        <dbReference type="ARBA" id="ARBA00023002"/>
    </source>
</evidence>
<gene>
    <name evidence="5" type="ORF">J2S00_003854</name>
</gene>
<evidence type="ECO:0000256" key="1">
    <source>
        <dbReference type="ARBA" id="ARBA00022630"/>
    </source>
</evidence>
<dbReference type="Proteomes" id="UP001232445">
    <property type="component" value="Unassembled WGS sequence"/>
</dbReference>
<dbReference type="PANTHER" id="PTHR42659">
    <property type="entry name" value="XANTHINE DEHYDROGENASE SUBUNIT C-RELATED"/>
    <property type="match status" value="1"/>
</dbReference>
<keyword evidence="1" id="KW-0285">Flavoprotein</keyword>
<accession>A0ABU0CXX9</accession>
<dbReference type="EC" id="1.3.99.8" evidence="5"/>
<dbReference type="PANTHER" id="PTHR42659:SF2">
    <property type="entry name" value="XANTHINE DEHYDROGENASE SUBUNIT C-RELATED"/>
    <property type="match status" value="1"/>
</dbReference>
<dbReference type="Gene3D" id="3.30.390.50">
    <property type="entry name" value="CO dehydrogenase flavoprotein, C-terminal domain"/>
    <property type="match status" value="1"/>
</dbReference>
<dbReference type="GO" id="GO:0047542">
    <property type="term" value="F:2-furoyl-CoA dehydrogenase activity"/>
    <property type="evidence" value="ECO:0007669"/>
    <property type="project" value="UniProtKB-EC"/>
</dbReference>
<proteinExistence type="predicted"/>
<dbReference type="InterPro" id="IPR016166">
    <property type="entry name" value="FAD-bd_PCMH"/>
</dbReference>
<dbReference type="SUPFAM" id="SSF56176">
    <property type="entry name" value="FAD-binding/transporter-associated domain-like"/>
    <property type="match status" value="1"/>
</dbReference>
<dbReference type="InterPro" id="IPR036683">
    <property type="entry name" value="CO_DH_flav_C_dom_sf"/>
</dbReference>
<dbReference type="SUPFAM" id="SSF55447">
    <property type="entry name" value="CO dehydrogenase flavoprotein C-terminal domain-like"/>
    <property type="match status" value="1"/>
</dbReference>
<organism evidence="5 6">
    <name type="scientific">Caldalkalibacillus uzonensis</name>
    <dbReference type="NCBI Taxonomy" id="353224"/>
    <lineage>
        <taxon>Bacteria</taxon>
        <taxon>Bacillati</taxon>
        <taxon>Bacillota</taxon>
        <taxon>Bacilli</taxon>
        <taxon>Bacillales</taxon>
        <taxon>Bacillaceae</taxon>
        <taxon>Caldalkalibacillus</taxon>
    </lineage>
</organism>
<dbReference type="InterPro" id="IPR002346">
    <property type="entry name" value="Mopterin_DH_FAD-bd"/>
</dbReference>
<evidence type="ECO:0000256" key="2">
    <source>
        <dbReference type="ARBA" id="ARBA00022827"/>
    </source>
</evidence>